<gene>
    <name evidence="2" type="ORF">KUDE01_018411</name>
</gene>
<evidence type="ECO:0000313" key="2">
    <source>
        <dbReference type="EMBL" id="KAK1898888.1"/>
    </source>
</evidence>
<proteinExistence type="predicted"/>
<dbReference type="CDD" id="cd08321">
    <property type="entry name" value="Pyrin_ASC-like"/>
    <property type="match status" value="1"/>
</dbReference>
<dbReference type="InterPro" id="IPR011029">
    <property type="entry name" value="DEATH-like_dom_sf"/>
</dbReference>
<feature type="domain" description="Pyrin" evidence="1">
    <location>
        <begin position="1"/>
        <end position="88"/>
    </location>
</feature>
<accession>A0AAD9CBW9</accession>
<evidence type="ECO:0000259" key="1">
    <source>
        <dbReference type="PROSITE" id="PS50824"/>
    </source>
</evidence>
<comment type="caution">
    <text evidence="2">The sequence shown here is derived from an EMBL/GenBank/DDBJ whole genome shotgun (WGS) entry which is preliminary data.</text>
</comment>
<dbReference type="Proteomes" id="UP001228049">
    <property type="component" value="Unassembled WGS sequence"/>
</dbReference>
<keyword evidence="3" id="KW-1185">Reference proteome</keyword>
<sequence>MVDELLLWTLEDLGEDDFGTFKWYLDKENLDGVEPIPKSKLECANRTKTVSQMTRSYVEETAMKVAVEILRKMRNMNAAEKLTKKYAEMNRAALSLLLLLCCCCFTSSCFTSSCRLDVGSGRECDRRSESLRLNSHIEPNHQ</sequence>
<protein>
    <submittedName>
        <fullName evidence="2">Caspase b</fullName>
    </submittedName>
</protein>
<dbReference type="Gene3D" id="1.10.533.10">
    <property type="entry name" value="Death Domain, Fas"/>
    <property type="match status" value="1"/>
</dbReference>
<name>A0AAD9CBW9_DISEL</name>
<organism evidence="2 3">
    <name type="scientific">Dissostichus eleginoides</name>
    <name type="common">Patagonian toothfish</name>
    <name type="synonym">Dissostichus amissus</name>
    <dbReference type="NCBI Taxonomy" id="100907"/>
    <lineage>
        <taxon>Eukaryota</taxon>
        <taxon>Metazoa</taxon>
        <taxon>Chordata</taxon>
        <taxon>Craniata</taxon>
        <taxon>Vertebrata</taxon>
        <taxon>Euteleostomi</taxon>
        <taxon>Actinopterygii</taxon>
        <taxon>Neopterygii</taxon>
        <taxon>Teleostei</taxon>
        <taxon>Neoteleostei</taxon>
        <taxon>Acanthomorphata</taxon>
        <taxon>Eupercaria</taxon>
        <taxon>Perciformes</taxon>
        <taxon>Notothenioidei</taxon>
        <taxon>Nototheniidae</taxon>
        <taxon>Dissostichus</taxon>
    </lineage>
</organism>
<reference evidence="2" key="1">
    <citation type="submission" date="2023-04" db="EMBL/GenBank/DDBJ databases">
        <title>Chromosome-level genome of Chaenocephalus aceratus.</title>
        <authorList>
            <person name="Park H."/>
        </authorList>
    </citation>
    <scope>NUCLEOTIDE SEQUENCE</scope>
    <source>
        <strain evidence="2">DE</strain>
        <tissue evidence="2">Muscle</tissue>
    </source>
</reference>
<dbReference type="Pfam" id="PF02758">
    <property type="entry name" value="PYRIN"/>
    <property type="match status" value="1"/>
</dbReference>
<dbReference type="SMART" id="SM01289">
    <property type="entry name" value="PYRIN"/>
    <property type="match status" value="1"/>
</dbReference>
<dbReference type="InterPro" id="IPR004020">
    <property type="entry name" value="DAPIN"/>
</dbReference>
<dbReference type="AlphaFoldDB" id="A0AAD9CBW9"/>
<dbReference type="PROSITE" id="PS50824">
    <property type="entry name" value="DAPIN"/>
    <property type="match status" value="1"/>
</dbReference>
<evidence type="ECO:0000313" key="3">
    <source>
        <dbReference type="Proteomes" id="UP001228049"/>
    </source>
</evidence>
<dbReference type="EMBL" id="JASDAP010000008">
    <property type="protein sequence ID" value="KAK1898888.1"/>
    <property type="molecule type" value="Genomic_DNA"/>
</dbReference>
<dbReference type="SUPFAM" id="SSF47986">
    <property type="entry name" value="DEATH domain"/>
    <property type="match status" value="1"/>
</dbReference>